<dbReference type="PROSITE" id="PS00053">
    <property type="entry name" value="RIBOSOMAL_S8"/>
    <property type="match status" value="1"/>
</dbReference>
<comment type="similarity">
    <text evidence="1 8 9">Belongs to the universal ribosomal protein uS8 family.</text>
</comment>
<dbReference type="FunFam" id="3.30.1370.30:FF:000002">
    <property type="entry name" value="30S ribosomal protein S8"/>
    <property type="match status" value="1"/>
</dbReference>
<dbReference type="InterPro" id="IPR000630">
    <property type="entry name" value="Ribosomal_uS8"/>
</dbReference>
<evidence type="ECO:0000256" key="7">
    <source>
        <dbReference type="ARBA" id="ARBA00046740"/>
    </source>
</evidence>
<dbReference type="FunFam" id="3.30.1490.10:FF:000001">
    <property type="entry name" value="30S ribosomal protein S8"/>
    <property type="match status" value="1"/>
</dbReference>
<organism evidence="10 11">
    <name type="scientific">Desulfurobacterium indicum</name>
    <dbReference type="NCBI Taxonomy" id="1914305"/>
    <lineage>
        <taxon>Bacteria</taxon>
        <taxon>Pseudomonadati</taxon>
        <taxon>Aquificota</taxon>
        <taxon>Aquificia</taxon>
        <taxon>Desulfurobacteriales</taxon>
        <taxon>Desulfurobacteriaceae</taxon>
        <taxon>Desulfurobacterium</taxon>
    </lineage>
</organism>
<dbReference type="Proteomes" id="UP000187408">
    <property type="component" value="Unassembled WGS sequence"/>
</dbReference>
<reference evidence="10 11" key="1">
    <citation type="submission" date="2016-10" db="EMBL/GenBank/DDBJ databases">
        <title>Genome sequence of a sulfur-reducing bacterium Desulfurobacterium indicum K6013.</title>
        <authorList>
            <person name="Cao J."/>
            <person name="Shao Z."/>
            <person name="Alain K."/>
            <person name="Jebbar M."/>
        </authorList>
    </citation>
    <scope>NUCLEOTIDE SEQUENCE [LARGE SCALE GENOMIC DNA]</scope>
    <source>
        <strain evidence="10 11">K6013</strain>
    </source>
</reference>
<keyword evidence="5 8" id="KW-0687">Ribonucleoprotein</keyword>
<dbReference type="InterPro" id="IPR035987">
    <property type="entry name" value="Ribosomal_uS8_sf"/>
</dbReference>
<comment type="function">
    <text evidence="8">One of the primary rRNA binding proteins, it binds directly to 16S rRNA central domain where it helps coordinate assembly of the platform of the 30S subunit.</text>
</comment>
<gene>
    <name evidence="8" type="primary">rpsH</name>
    <name evidence="10" type="ORF">BLW93_06115</name>
</gene>
<dbReference type="NCBIfam" id="NF001109">
    <property type="entry name" value="PRK00136.1"/>
    <property type="match status" value="1"/>
</dbReference>
<comment type="caution">
    <text evidence="10">The sequence shown here is derived from an EMBL/GenBank/DDBJ whole genome shotgun (WGS) entry which is preliminary data.</text>
</comment>
<keyword evidence="4 8" id="KW-0689">Ribosomal protein</keyword>
<sequence>MMMDTVADFLSRIRNANLVYKEYVDAPYSKVNEAIARILKEEGFIKDYEIIEVPFERTKNPENKKKLIRVHLKYGPNRERVINEIKRISKPGRRVYVGVEDIPLVKAGLGVAILSTNKGIIPGYKARKLGVGGEVLCYVW</sequence>
<dbReference type="Pfam" id="PF00410">
    <property type="entry name" value="Ribosomal_S8"/>
    <property type="match status" value="1"/>
</dbReference>
<dbReference type="RefSeq" id="WP_076713223.1">
    <property type="nucleotide sequence ID" value="NZ_MOEN01000022.1"/>
</dbReference>
<dbReference type="HAMAP" id="MF_01302_B">
    <property type="entry name" value="Ribosomal_uS8_B"/>
    <property type="match status" value="1"/>
</dbReference>
<dbReference type="GO" id="GO:0006412">
    <property type="term" value="P:translation"/>
    <property type="evidence" value="ECO:0007669"/>
    <property type="project" value="UniProtKB-UniRule"/>
</dbReference>
<keyword evidence="11" id="KW-1185">Reference proteome</keyword>
<evidence type="ECO:0000256" key="9">
    <source>
        <dbReference type="RuleBase" id="RU003660"/>
    </source>
</evidence>
<evidence type="ECO:0000256" key="6">
    <source>
        <dbReference type="ARBA" id="ARBA00035258"/>
    </source>
</evidence>
<name>A0A1R1MKC2_9BACT</name>
<dbReference type="Gene3D" id="3.30.1370.30">
    <property type="match status" value="1"/>
</dbReference>
<evidence type="ECO:0000256" key="4">
    <source>
        <dbReference type="ARBA" id="ARBA00022980"/>
    </source>
</evidence>
<evidence type="ECO:0000256" key="3">
    <source>
        <dbReference type="ARBA" id="ARBA00022884"/>
    </source>
</evidence>
<evidence type="ECO:0000313" key="11">
    <source>
        <dbReference type="Proteomes" id="UP000187408"/>
    </source>
</evidence>
<dbReference type="GO" id="GO:1990904">
    <property type="term" value="C:ribonucleoprotein complex"/>
    <property type="evidence" value="ECO:0007669"/>
    <property type="project" value="UniProtKB-KW"/>
</dbReference>
<dbReference type="PANTHER" id="PTHR11758">
    <property type="entry name" value="40S RIBOSOMAL PROTEIN S15A"/>
    <property type="match status" value="1"/>
</dbReference>
<dbReference type="GO" id="GO:0005737">
    <property type="term" value="C:cytoplasm"/>
    <property type="evidence" value="ECO:0007669"/>
    <property type="project" value="UniProtKB-ARBA"/>
</dbReference>
<dbReference type="GO" id="GO:0019843">
    <property type="term" value="F:rRNA binding"/>
    <property type="evidence" value="ECO:0007669"/>
    <property type="project" value="UniProtKB-UniRule"/>
</dbReference>
<accession>A0A1R1MKC2</accession>
<proteinExistence type="inferred from homology"/>
<dbReference type="GO" id="GO:0003735">
    <property type="term" value="F:structural constituent of ribosome"/>
    <property type="evidence" value="ECO:0007669"/>
    <property type="project" value="InterPro"/>
</dbReference>
<dbReference type="InterPro" id="IPR047863">
    <property type="entry name" value="Ribosomal_uS8_CS"/>
</dbReference>
<evidence type="ECO:0000256" key="5">
    <source>
        <dbReference type="ARBA" id="ARBA00023274"/>
    </source>
</evidence>
<keyword evidence="2 8" id="KW-0699">rRNA-binding</keyword>
<dbReference type="Gene3D" id="3.30.1490.10">
    <property type="match status" value="1"/>
</dbReference>
<evidence type="ECO:0000256" key="2">
    <source>
        <dbReference type="ARBA" id="ARBA00022730"/>
    </source>
</evidence>
<dbReference type="SUPFAM" id="SSF56047">
    <property type="entry name" value="Ribosomal protein S8"/>
    <property type="match status" value="1"/>
</dbReference>
<evidence type="ECO:0000256" key="1">
    <source>
        <dbReference type="ARBA" id="ARBA00006471"/>
    </source>
</evidence>
<dbReference type="AlphaFoldDB" id="A0A1R1MKC2"/>
<evidence type="ECO:0000313" key="10">
    <source>
        <dbReference type="EMBL" id="OMH40257.1"/>
    </source>
</evidence>
<evidence type="ECO:0000256" key="8">
    <source>
        <dbReference type="HAMAP-Rule" id="MF_01302"/>
    </source>
</evidence>
<protein>
    <recommendedName>
        <fullName evidence="6 8">Small ribosomal subunit protein uS8</fullName>
    </recommendedName>
</protein>
<dbReference type="GO" id="GO:0005840">
    <property type="term" value="C:ribosome"/>
    <property type="evidence" value="ECO:0007669"/>
    <property type="project" value="UniProtKB-KW"/>
</dbReference>
<comment type="subunit">
    <text evidence="7 8">Part of the 30S ribosomal subunit. Contacts proteins S5 and S12.</text>
</comment>
<dbReference type="STRING" id="1914305.BLW93_06115"/>
<dbReference type="OrthoDB" id="9802617at2"/>
<dbReference type="EMBL" id="MOEN01000022">
    <property type="protein sequence ID" value="OMH40257.1"/>
    <property type="molecule type" value="Genomic_DNA"/>
</dbReference>
<keyword evidence="3 8" id="KW-0694">RNA-binding</keyword>